<accession>A0ABM9C328</accession>
<dbReference type="PANTHER" id="PTHR32089">
    <property type="entry name" value="METHYL-ACCEPTING CHEMOTAXIS PROTEIN MCPB"/>
    <property type="match status" value="1"/>
</dbReference>
<keyword evidence="4" id="KW-1133">Transmembrane helix</keyword>
<dbReference type="Pfam" id="PF00015">
    <property type="entry name" value="MCPsignal"/>
    <property type="match status" value="1"/>
</dbReference>
<keyword evidence="4" id="KW-0472">Membrane</keyword>
<dbReference type="EMBL" id="CAKMMF010000007">
    <property type="protein sequence ID" value="CAH1201856.1"/>
    <property type="molecule type" value="Genomic_DNA"/>
</dbReference>
<evidence type="ECO:0000313" key="6">
    <source>
        <dbReference type="EMBL" id="CAH1201856.1"/>
    </source>
</evidence>
<feature type="coiled-coil region" evidence="3">
    <location>
        <begin position="465"/>
        <end position="499"/>
    </location>
</feature>
<name>A0ABM9C328_9BACL</name>
<keyword evidence="3" id="KW-0175">Coiled coil</keyword>
<evidence type="ECO:0000256" key="2">
    <source>
        <dbReference type="PROSITE-ProRule" id="PRU00284"/>
    </source>
</evidence>
<feature type="transmembrane region" description="Helical" evidence="4">
    <location>
        <begin position="160"/>
        <end position="180"/>
    </location>
</feature>
<evidence type="ECO:0000256" key="4">
    <source>
        <dbReference type="SAM" id="Phobius"/>
    </source>
</evidence>
<keyword evidence="4" id="KW-0812">Transmembrane</keyword>
<evidence type="ECO:0000259" key="5">
    <source>
        <dbReference type="PROSITE" id="PS50111"/>
    </source>
</evidence>
<evidence type="ECO:0000256" key="3">
    <source>
        <dbReference type="SAM" id="Coils"/>
    </source>
</evidence>
<keyword evidence="7" id="KW-1185">Reference proteome</keyword>
<protein>
    <recommendedName>
        <fullName evidence="5">Methyl-accepting transducer domain-containing protein</fullName>
    </recommendedName>
</protein>
<feature type="transmembrane region" description="Helical" evidence="4">
    <location>
        <begin position="61"/>
        <end position="80"/>
    </location>
</feature>
<organism evidence="6 7">
    <name type="scientific">Paenibacillus plantiphilus</name>
    <dbReference type="NCBI Taxonomy" id="2905650"/>
    <lineage>
        <taxon>Bacteria</taxon>
        <taxon>Bacillati</taxon>
        <taxon>Bacillota</taxon>
        <taxon>Bacilli</taxon>
        <taxon>Bacillales</taxon>
        <taxon>Paenibacillaceae</taxon>
        <taxon>Paenibacillus</taxon>
    </lineage>
</organism>
<gene>
    <name evidence="6" type="ORF">PAECIP111893_01749</name>
</gene>
<dbReference type="Gene3D" id="1.10.287.950">
    <property type="entry name" value="Methyl-accepting chemotaxis protein"/>
    <property type="match status" value="1"/>
</dbReference>
<feature type="transmembrane region" description="Helical" evidence="4">
    <location>
        <begin position="87"/>
        <end position="105"/>
    </location>
</feature>
<dbReference type="SUPFAM" id="SSF58104">
    <property type="entry name" value="Methyl-accepting chemotaxis protein (MCP) signaling domain"/>
    <property type="match status" value="1"/>
</dbReference>
<dbReference type="PANTHER" id="PTHR32089:SF112">
    <property type="entry name" value="LYSOZYME-LIKE PROTEIN-RELATED"/>
    <property type="match status" value="1"/>
</dbReference>
<dbReference type="PROSITE" id="PS50111">
    <property type="entry name" value="CHEMOTAXIS_TRANSDUC_2"/>
    <property type="match status" value="1"/>
</dbReference>
<sequence>MVNVFRKLRMSVKNSDSQLSEKDRDMVRRNFIALVAMYIAFGMTLLGLLSSLAQETTSTNVLLSMVMQVITTSIYAFFHYKRRYIHHIGYIAVTGIIFNTTASLLQSPDSSTAFSIVYLAVVSVLFMKMGPLLFGIIAGLCQLSYVAWKGEATQIASESMMTYFIIYILISAVLYSLVVVSRQMINSVETARERAEELSQLQSSQKQSLLDNVTSVTLHLNTVTKASEENNSSFEEMNIAFQEISRGAADQVDSTLSISDSIQEMNTLVSDLSHSFEVLLNKTSEAALLSDQGKSNMNKLSETNGQFTNDIESVTKETSLLIDRLAETSQFSSTIRDIATQTNLLSLNASIEAARAGEHGKGFAVVAMEIRKLAEMSSEAAARISEQLGEFTSQSESTRQKMNQAALRMNESNGITEQTKQSFDSITDAVSQLNDLSRDSGGLMNKISGSSLIIADSTSNLSSISEEVSATLEQLSATLASLLQNNRVSLDRIKEAESNLQKVAG</sequence>
<dbReference type="RefSeq" id="WP_236340086.1">
    <property type="nucleotide sequence ID" value="NZ_CAKMMF010000007.1"/>
</dbReference>
<feature type="transmembrane region" description="Helical" evidence="4">
    <location>
        <begin position="31"/>
        <end position="49"/>
    </location>
</feature>
<keyword evidence="1 2" id="KW-0807">Transducer</keyword>
<proteinExistence type="predicted"/>
<dbReference type="SMART" id="SM00283">
    <property type="entry name" value="MA"/>
    <property type="match status" value="1"/>
</dbReference>
<evidence type="ECO:0000256" key="1">
    <source>
        <dbReference type="ARBA" id="ARBA00023224"/>
    </source>
</evidence>
<dbReference type="InterPro" id="IPR004089">
    <property type="entry name" value="MCPsignal_dom"/>
</dbReference>
<reference evidence="6" key="1">
    <citation type="submission" date="2022-01" db="EMBL/GenBank/DDBJ databases">
        <authorList>
            <person name="Criscuolo A."/>
        </authorList>
    </citation>
    <scope>NUCLEOTIDE SEQUENCE</scope>
    <source>
        <strain evidence="6">CIP111893</strain>
    </source>
</reference>
<comment type="caution">
    <text evidence="6">The sequence shown here is derived from an EMBL/GenBank/DDBJ whole genome shotgun (WGS) entry which is preliminary data.</text>
</comment>
<feature type="domain" description="Methyl-accepting transducer" evidence="5">
    <location>
        <begin position="226"/>
        <end position="476"/>
    </location>
</feature>
<feature type="transmembrane region" description="Helical" evidence="4">
    <location>
        <begin position="117"/>
        <end position="148"/>
    </location>
</feature>
<dbReference type="Proteomes" id="UP000838686">
    <property type="component" value="Unassembled WGS sequence"/>
</dbReference>
<evidence type="ECO:0000313" key="7">
    <source>
        <dbReference type="Proteomes" id="UP000838686"/>
    </source>
</evidence>